<feature type="binding site" evidence="4">
    <location>
        <position position="130"/>
    </location>
    <ligand>
        <name>S-adenosyl-L-methionine</name>
        <dbReference type="ChEBI" id="CHEBI:59789"/>
    </ligand>
</feature>
<feature type="binding site" evidence="4">
    <location>
        <position position="185"/>
    </location>
    <ligand>
        <name>S-adenosyl-L-methionine</name>
        <dbReference type="ChEBI" id="CHEBI:59789"/>
    </ligand>
</feature>
<dbReference type="PROSITE" id="PS01230">
    <property type="entry name" value="TRMA_1"/>
    <property type="match status" value="1"/>
</dbReference>
<feature type="compositionally biased region" description="Polar residues" evidence="6">
    <location>
        <begin position="308"/>
        <end position="317"/>
    </location>
</feature>
<dbReference type="PROSITE" id="PS51687">
    <property type="entry name" value="SAM_MT_RNA_M5U"/>
    <property type="match status" value="1"/>
</dbReference>
<evidence type="ECO:0000256" key="2">
    <source>
        <dbReference type="ARBA" id="ARBA00022679"/>
    </source>
</evidence>
<keyword evidence="1 4" id="KW-0489">Methyltransferase</keyword>
<dbReference type="GO" id="GO:0032259">
    <property type="term" value="P:methylation"/>
    <property type="evidence" value="ECO:0007669"/>
    <property type="project" value="UniProtKB-KW"/>
</dbReference>
<feature type="compositionally biased region" description="Polar residues" evidence="6">
    <location>
        <begin position="508"/>
        <end position="517"/>
    </location>
</feature>
<evidence type="ECO:0000256" key="6">
    <source>
        <dbReference type="SAM" id="MobiDB-lite"/>
    </source>
</evidence>
<comment type="similarity">
    <text evidence="4">Belongs to the class I-like SAM-binding methyltransferase superfamily. RNA M5U methyltransferase family.</text>
</comment>
<dbReference type="OrthoDB" id="10250660at2759"/>
<dbReference type="InterPro" id="IPR030390">
    <property type="entry name" value="MeTrfase_TrmA_AS"/>
</dbReference>
<dbReference type="AlphaFoldDB" id="C5LB99"/>
<name>C5LB99_PERM5</name>
<gene>
    <name evidence="7" type="ORF">Pmar_PMAR028215</name>
</gene>
<dbReference type="SUPFAM" id="SSF53335">
    <property type="entry name" value="S-adenosyl-L-methionine-dependent methyltransferases"/>
    <property type="match status" value="1"/>
</dbReference>
<dbReference type="PANTHER" id="PTHR45904:SF2">
    <property type="entry name" value="TRNA (URACIL-5-)-METHYLTRANSFERASE HOMOLOG A"/>
    <property type="match status" value="1"/>
</dbReference>
<dbReference type="Proteomes" id="UP000007800">
    <property type="component" value="Unassembled WGS sequence"/>
</dbReference>
<dbReference type="InterPro" id="IPR045850">
    <property type="entry name" value="TRM2_met"/>
</dbReference>
<dbReference type="RefSeq" id="XP_002774211.1">
    <property type="nucleotide sequence ID" value="XM_002774165.1"/>
</dbReference>
<dbReference type="PANTHER" id="PTHR45904">
    <property type="entry name" value="TRNA (URACIL-5-)-METHYLTRANSFERASE"/>
    <property type="match status" value="1"/>
</dbReference>
<keyword evidence="8" id="KW-1185">Reference proteome</keyword>
<dbReference type="InterPro" id="IPR010280">
    <property type="entry name" value="U5_MeTrfase_fam"/>
</dbReference>
<protein>
    <submittedName>
        <fullName evidence="7">RNA m5u methyltransferase, putative</fullName>
    </submittedName>
</protein>
<evidence type="ECO:0000256" key="1">
    <source>
        <dbReference type="ARBA" id="ARBA00022603"/>
    </source>
</evidence>
<evidence type="ECO:0000313" key="8">
    <source>
        <dbReference type="Proteomes" id="UP000007800"/>
    </source>
</evidence>
<dbReference type="GO" id="GO:0006396">
    <property type="term" value="P:RNA processing"/>
    <property type="evidence" value="ECO:0007669"/>
    <property type="project" value="InterPro"/>
</dbReference>
<feature type="compositionally biased region" description="Basic and acidic residues" evidence="6">
    <location>
        <begin position="443"/>
        <end position="467"/>
    </location>
</feature>
<dbReference type="CDD" id="cd02440">
    <property type="entry name" value="AdoMet_MTases"/>
    <property type="match status" value="1"/>
</dbReference>
<accession>C5LB99</accession>
<proteinExistence type="inferred from homology"/>
<comment type="caution">
    <text evidence="4">Lacks conserved residue(s) required for the propagation of feature annotation.</text>
</comment>
<feature type="active site" description="Nucleophile" evidence="4">
    <location>
        <position position="213"/>
    </location>
</feature>
<dbReference type="GO" id="GO:0003723">
    <property type="term" value="F:RNA binding"/>
    <property type="evidence" value="ECO:0007669"/>
    <property type="project" value="TreeGrafter"/>
</dbReference>
<dbReference type="GO" id="GO:0008173">
    <property type="term" value="F:RNA methyltransferase activity"/>
    <property type="evidence" value="ECO:0007669"/>
    <property type="project" value="InterPro"/>
</dbReference>
<dbReference type="GeneID" id="9087040"/>
<sequence>MLMVVMCCEPYELATNIIKTWAESAANKSLPIYGDTRVMMDMLGLEFPLQPASFFQTNVVMCKKLYIMAVRLALTGSPDGDDLPKLEELDSAKMPAAVVDVCSGVGTITQVFACILGPKPDGKPRVYGLELVPDAVEDAKASARANKLDSSVRFIAGRAEETIEDVIKEACSDIQGDQKLTVIVDPPRSGLHPNVLRCLRRCSFINRIVYVSCNPDTLSRDVIQLTKPEADYTAAGGQEGMKEEGGILVPKIIVPIDMFPHTYHCEAMLLLDREPLDAVFDQSWPGSPTAPTPSLEDSSVAPDAADVTQKSGGDTTPPSDPPAVQSGDLYQDDDEARIIEARQKKIQSRKVDIDELTALADSAVKSGTPRVADSEQRGRDSALITYKSPESAEQLKKTERSPRPMESSRRDQSQLKSSSGEKQPSRRAETPPKEEFVAPAESPTHKESLERADRASEMERSSEEHNSARSQGGDSVLPKESAGVDRSSAEDSHGKGSRLSRKEISVQVDESTQYEQL</sequence>
<evidence type="ECO:0000256" key="5">
    <source>
        <dbReference type="PROSITE-ProRule" id="PRU10015"/>
    </source>
</evidence>
<keyword evidence="3 4" id="KW-0949">S-adenosyl-L-methionine</keyword>
<dbReference type="InterPro" id="IPR029063">
    <property type="entry name" value="SAM-dependent_MTases_sf"/>
</dbReference>
<evidence type="ECO:0000313" key="7">
    <source>
        <dbReference type="EMBL" id="EER06027.1"/>
    </source>
</evidence>
<feature type="region of interest" description="Disordered" evidence="6">
    <location>
        <begin position="366"/>
        <end position="517"/>
    </location>
</feature>
<feature type="compositionally biased region" description="Basic and acidic residues" evidence="6">
    <location>
        <begin position="393"/>
        <end position="413"/>
    </location>
</feature>
<feature type="active site" evidence="5">
    <location>
        <position position="213"/>
    </location>
</feature>
<feature type="compositionally biased region" description="Basic and acidic residues" evidence="6">
    <location>
        <begin position="423"/>
        <end position="436"/>
    </location>
</feature>
<keyword evidence="2 4" id="KW-0808">Transferase</keyword>
<organism evidence="8">
    <name type="scientific">Perkinsus marinus (strain ATCC 50983 / TXsc)</name>
    <dbReference type="NCBI Taxonomy" id="423536"/>
    <lineage>
        <taxon>Eukaryota</taxon>
        <taxon>Sar</taxon>
        <taxon>Alveolata</taxon>
        <taxon>Perkinsozoa</taxon>
        <taxon>Perkinsea</taxon>
        <taxon>Perkinsida</taxon>
        <taxon>Perkinsidae</taxon>
        <taxon>Perkinsus</taxon>
    </lineage>
</organism>
<evidence type="ECO:0000256" key="4">
    <source>
        <dbReference type="PROSITE-ProRule" id="PRU01024"/>
    </source>
</evidence>
<dbReference type="Gene3D" id="3.40.50.150">
    <property type="entry name" value="Vaccinia Virus protein VP39"/>
    <property type="match status" value="1"/>
</dbReference>
<reference evidence="7 8" key="1">
    <citation type="submission" date="2008-07" db="EMBL/GenBank/DDBJ databases">
        <authorList>
            <person name="El-Sayed N."/>
            <person name="Caler E."/>
            <person name="Inman J."/>
            <person name="Amedeo P."/>
            <person name="Hass B."/>
            <person name="Wortman J."/>
        </authorList>
    </citation>
    <scope>NUCLEOTIDE SEQUENCE [LARGE SCALE GENOMIC DNA]</scope>
    <source>
        <strain evidence="8">ATCC 50983 / TXsc</strain>
    </source>
</reference>
<dbReference type="EMBL" id="GG680905">
    <property type="protein sequence ID" value="EER06027.1"/>
    <property type="molecule type" value="Genomic_DNA"/>
</dbReference>
<feature type="binding site" evidence="4">
    <location>
        <position position="56"/>
    </location>
    <ligand>
        <name>S-adenosyl-L-methionine</name>
        <dbReference type="ChEBI" id="CHEBI:59789"/>
    </ligand>
</feature>
<dbReference type="InParanoid" id="C5LB99"/>
<dbReference type="Pfam" id="PF05958">
    <property type="entry name" value="tRNA_U5-meth_tr"/>
    <property type="match status" value="1"/>
</dbReference>
<feature type="region of interest" description="Disordered" evidence="6">
    <location>
        <begin position="282"/>
        <end position="331"/>
    </location>
</feature>
<evidence type="ECO:0000256" key="3">
    <source>
        <dbReference type="ARBA" id="ARBA00022691"/>
    </source>
</evidence>
<feature type="compositionally biased region" description="Basic and acidic residues" evidence="6">
    <location>
        <begin position="487"/>
        <end position="504"/>
    </location>
</feature>